<keyword evidence="1" id="KW-0472">Membrane</keyword>
<feature type="transmembrane region" description="Helical" evidence="1">
    <location>
        <begin position="425"/>
        <end position="446"/>
    </location>
</feature>
<keyword evidence="1" id="KW-1133">Transmembrane helix</keyword>
<organism evidence="3 4">
    <name type="scientific">Hydrogenivirga caldilitoris</name>
    <dbReference type="NCBI Taxonomy" id="246264"/>
    <lineage>
        <taxon>Bacteria</taxon>
        <taxon>Pseudomonadati</taxon>
        <taxon>Aquificota</taxon>
        <taxon>Aquificia</taxon>
        <taxon>Aquificales</taxon>
        <taxon>Aquificaceae</taxon>
        <taxon>Hydrogenivirga</taxon>
    </lineage>
</organism>
<name>A0A497XP11_9AQUI</name>
<protein>
    <recommendedName>
        <fullName evidence="2">SMODS-associated and fused to various effectors domain-containing protein</fullName>
    </recommendedName>
</protein>
<feature type="domain" description="SMODS-associated and fused to various effectors" evidence="2">
    <location>
        <begin position="282"/>
        <end position="465"/>
    </location>
</feature>
<keyword evidence="4" id="KW-1185">Reference proteome</keyword>
<dbReference type="RefSeq" id="WP_121010757.1">
    <property type="nucleotide sequence ID" value="NZ_RCCJ01000001.1"/>
</dbReference>
<evidence type="ECO:0000313" key="4">
    <source>
        <dbReference type="Proteomes" id="UP000267841"/>
    </source>
</evidence>
<evidence type="ECO:0000313" key="3">
    <source>
        <dbReference type="EMBL" id="RLJ70685.1"/>
    </source>
</evidence>
<dbReference type="EMBL" id="RCCJ01000001">
    <property type="protein sequence ID" value="RLJ70685.1"/>
    <property type="molecule type" value="Genomic_DNA"/>
</dbReference>
<evidence type="ECO:0000256" key="1">
    <source>
        <dbReference type="SAM" id="Phobius"/>
    </source>
</evidence>
<dbReference type="Proteomes" id="UP000267841">
    <property type="component" value="Unassembled WGS sequence"/>
</dbReference>
<dbReference type="InterPro" id="IPR040836">
    <property type="entry name" value="SAVED"/>
</dbReference>
<gene>
    <name evidence="3" type="ORF">BCF55_0966</name>
</gene>
<dbReference type="AlphaFoldDB" id="A0A497XP11"/>
<dbReference type="OrthoDB" id="10018at2"/>
<proteinExistence type="predicted"/>
<dbReference type="Pfam" id="PF18145">
    <property type="entry name" value="SAVED"/>
    <property type="match status" value="1"/>
</dbReference>
<sequence length="477" mass="54707">MFRFSEIEEEHLKGLLSAGKLDEFLDDLFLQFWELRPSVQYELINYIKSRKKYPSLKALQETFRITQEEARAFLKNPYMEFYVPVVGKESKMVRGLAVKGLKEVITNQDHLKSSMDTIRKFIGEGLALFFDDFFTGESYMLPAAVSLLVENLPLDVVFTGKIDEEGNVYEVNGIPKKRELAESLGLRLIEPGFIDNVRTLKEWYDAENYDVPLFITKTTENYEGELKNFYSSLTFLDVEKKIEMLELLSGVPKEKLVLITGQIPPEETAWFSVIHRFFTTIKEIEKALGGNETLHMGINGPTALAFSLGVIFGSQKPFVFYHFQDDKYHPIKVSKVRELKERVSEYRTINYSIEGEGKELAVILASAHHEPVASVKKFMKDKDATLLIVRHSKSGNIPVDEMKEVAKETASLIQDLRATKDYTRFHFFFACPVPVAFMLGVAFGYYSSGCVYQHAETQGYIKVVEFDRIRKIREEGT</sequence>
<reference evidence="3 4" key="1">
    <citation type="submission" date="2018-10" db="EMBL/GenBank/DDBJ databases">
        <title>Genomic Encyclopedia of Archaeal and Bacterial Type Strains, Phase II (KMG-II): from individual species to whole genera.</title>
        <authorList>
            <person name="Goeker M."/>
        </authorList>
    </citation>
    <scope>NUCLEOTIDE SEQUENCE [LARGE SCALE GENOMIC DNA]</scope>
    <source>
        <strain evidence="3 4">DSM 16510</strain>
    </source>
</reference>
<accession>A0A497XP11</accession>
<comment type="caution">
    <text evidence="3">The sequence shown here is derived from an EMBL/GenBank/DDBJ whole genome shotgun (WGS) entry which is preliminary data.</text>
</comment>
<evidence type="ECO:0000259" key="2">
    <source>
        <dbReference type="Pfam" id="PF18145"/>
    </source>
</evidence>
<dbReference type="NCBIfam" id="NF033611">
    <property type="entry name" value="SAVED"/>
    <property type="match status" value="1"/>
</dbReference>
<keyword evidence="1" id="KW-0812">Transmembrane</keyword>